<keyword evidence="1" id="KW-0175">Coiled coil</keyword>
<dbReference type="SUPFAM" id="SSF52047">
    <property type="entry name" value="RNI-like"/>
    <property type="match status" value="1"/>
</dbReference>
<dbReference type="SUPFAM" id="SSF81383">
    <property type="entry name" value="F-box domain"/>
    <property type="match status" value="1"/>
</dbReference>
<dbReference type="Gene3D" id="3.80.10.10">
    <property type="entry name" value="Ribonuclease Inhibitor"/>
    <property type="match status" value="1"/>
</dbReference>
<dbReference type="AlphaFoldDB" id="A0A2H3EGU6"/>
<dbReference type="EMBL" id="KZ293646">
    <property type="protein sequence ID" value="PBL00308.1"/>
    <property type="molecule type" value="Genomic_DNA"/>
</dbReference>
<reference evidence="3" key="1">
    <citation type="journal article" date="2017" name="Nat. Ecol. Evol.">
        <title>Genome expansion and lineage-specific genetic innovations in the forest pathogenic fungi Armillaria.</title>
        <authorList>
            <person name="Sipos G."/>
            <person name="Prasanna A.N."/>
            <person name="Walter M.C."/>
            <person name="O'Connor E."/>
            <person name="Balint B."/>
            <person name="Krizsan K."/>
            <person name="Kiss B."/>
            <person name="Hess J."/>
            <person name="Varga T."/>
            <person name="Slot J."/>
            <person name="Riley R."/>
            <person name="Boka B."/>
            <person name="Rigling D."/>
            <person name="Barry K."/>
            <person name="Lee J."/>
            <person name="Mihaltcheva S."/>
            <person name="LaButti K."/>
            <person name="Lipzen A."/>
            <person name="Waldron R."/>
            <person name="Moloney N.M."/>
            <person name="Sperisen C."/>
            <person name="Kredics L."/>
            <person name="Vagvoelgyi C."/>
            <person name="Patrignani A."/>
            <person name="Fitzpatrick D."/>
            <person name="Nagy I."/>
            <person name="Doyle S."/>
            <person name="Anderson J.B."/>
            <person name="Grigoriev I.V."/>
            <person name="Gueldener U."/>
            <person name="Muensterkoetter M."/>
            <person name="Nagy L.G."/>
        </authorList>
    </citation>
    <scope>NUCLEOTIDE SEQUENCE [LARGE SCALE GENOMIC DNA]</scope>
    <source>
        <strain evidence="3">Ar21-2</strain>
    </source>
</reference>
<dbReference type="InParanoid" id="A0A2H3EGU6"/>
<feature type="coiled-coil region" evidence="1">
    <location>
        <begin position="487"/>
        <end position="514"/>
    </location>
</feature>
<name>A0A2H3EGU6_ARMGA</name>
<evidence type="ECO:0000313" key="2">
    <source>
        <dbReference type="EMBL" id="PBL00308.1"/>
    </source>
</evidence>
<proteinExistence type="predicted"/>
<evidence type="ECO:0000313" key="3">
    <source>
        <dbReference type="Proteomes" id="UP000217790"/>
    </source>
</evidence>
<dbReference type="OMA" id="TNIMESH"/>
<dbReference type="InterPro" id="IPR032675">
    <property type="entry name" value="LRR_dom_sf"/>
</dbReference>
<organism evidence="2 3">
    <name type="scientific">Armillaria gallica</name>
    <name type="common">Bulbous honey fungus</name>
    <name type="synonym">Armillaria bulbosa</name>
    <dbReference type="NCBI Taxonomy" id="47427"/>
    <lineage>
        <taxon>Eukaryota</taxon>
        <taxon>Fungi</taxon>
        <taxon>Dikarya</taxon>
        <taxon>Basidiomycota</taxon>
        <taxon>Agaricomycotina</taxon>
        <taxon>Agaricomycetes</taxon>
        <taxon>Agaricomycetidae</taxon>
        <taxon>Agaricales</taxon>
        <taxon>Marasmiineae</taxon>
        <taxon>Physalacriaceae</taxon>
        <taxon>Armillaria</taxon>
    </lineage>
</organism>
<dbReference type="InterPro" id="IPR036047">
    <property type="entry name" value="F-box-like_dom_sf"/>
</dbReference>
<keyword evidence="3" id="KW-1185">Reference proteome</keyword>
<dbReference type="STRING" id="47427.A0A2H3EGU6"/>
<evidence type="ECO:0008006" key="4">
    <source>
        <dbReference type="Google" id="ProtNLM"/>
    </source>
</evidence>
<sequence length="517" mass="58212">MHHALLIPELVHEILRHVGKKDLGCHVSSVCKGWFDVSAKIIWRTLHDLTPLLRLIGEIEMEDDGNAFVDICNFRSLHEDWTRFEIYSRYIRILYLGNSVTDYRPALSAIAMLRSGAVFLPNLQEFGWAGCEDWMTSVFIMHNSVTSFYLSLDYIPADAHVQVERYFDFIAARMPHLEHFYFSMDSQAADTLQFSRALELLIPKLTNLKSIRFPPFSNTFPIISAASALLHLTDIRTTDLYGFSNMSLLPSGPPCILPSRLEILHVAIAFRDATRLFHTALPHLSEIQIISGYAEVPLTVSHLTRAISQSCCDLRKLHLESAEMRQEGQVVAGVADDCVAIADIAPLFSCSAMREFTIQHAYPLPLHDSDIQTLLTKWPALEHLKLNDFPKSLLARGVSVPLPEWSTLALFARYGKHLYSLGLYMNGVANIPDIRNSCPFTHLEAFDVGTSPALGTPAEARFLSYILPPSCRLLAYNAVWGPVVTLMSEFRKARAEEREAKSDLEKEVVELRARLAS</sequence>
<evidence type="ECO:0000256" key="1">
    <source>
        <dbReference type="SAM" id="Coils"/>
    </source>
</evidence>
<dbReference type="OrthoDB" id="2913078at2759"/>
<dbReference type="Proteomes" id="UP000217790">
    <property type="component" value="Unassembled WGS sequence"/>
</dbReference>
<protein>
    <recommendedName>
        <fullName evidence="4">F-box domain-containing protein</fullName>
    </recommendedName>
</protein>
<accession>A0A2H3EGU6</accession>
<gene>
    <name evidence="2" type="ORF">ARMGADRAFT_1006526</name>
</gene>